<organism evidence="12 13">
    <name type="scientific">Capsicum annuum</name>
    <name type="common">Capsicum pepper</name>
    <dbReference type="NCBI Taxonomy" id="4072"/>
    <lineage>
        <taxon>Eukaryota</taxon>
        <taxon>Viridiplantae</taxon>
        <taxon>Streptophyta</taxon>
        <taxon>Embryophyta</taxon>
        <taxon>Tracheophyta</taxon>
        <taxon>Spermatophyta</taxon>
        <taxon>Magnoliopsida</taxon>
        <taxon>eudicotyledons</taxon>
        <taxon>Gunneridae</taxon>
        <taxon>Pentapetalae</taxon>
        <taxon>asterids</taxon>
        <taxon>lamiids</taxon>
        <taxon>Solanales</taxon>
        <taxon>Solanaceae</taxon>
        <taxon>Solanoideae</taxon>
        <taxon>Capsiceae</taxon>
        <taxon>Capsicum</taxon>
    </lineage>
</organism>
<feature type="domain" description="WW" evidence="10">
    <location>
        <begin position="85"/>
        <end position="105"/>
    </location>
</feature>
<dbReference type="SUPFAM" id="SSF51045">
    <property type="entry name" value="WW domain"/>
    <property type="match status" value="1"/>
</dbReference>
<evidence type="ECO:0000256" key="9">
    <source>
        <dbReference type="SAM" id="MobiDB-lite"/>
    </source>
</evidence>
<dbReference type="Gene3D" id="2.20.70.10">
    <property type="match status" value="1"/>
</dbReference>
<sequence length="398" mass="45664">MDNSPSISVLRMYTCFSQHIKVSNTFLGSVLEMPFSLKAILQSCWVYLHCRNTWLTVSKVSPQRKYLEHKRADTSTDLRKFTILEGRKYYYNKVTRTSKWRMPDEVKVSSPMIETVKIKNSSEPALPVLANSKKIGIAVTLGNSVAPLVYVFIFICYKFASVAYGDGFSSENRENVKKDAAITKIEGAILSDEKIVELGPLVYESKAAKSAFNTLLESANIRSDCTWDQAMRAVINDRRYGALKSLCERKQAFNEDCKELSPSSRWSKEISIFEHDKRFKAIEQAKDREDLFEDYVEELEKKEYIRDLESEEEELRKLRMWVRKKEFHGSEKTPHGHSKKVHPNKSGCDSSRDLSVPVLIQTIRRLTKEKVQISSEVSSMLRNQVAERASAKEEASIL</sequence>
<evidence type="ECO:0000256" key="5">
    <source>
        <dbReference type="ARBA" id="ARBA00023242"/>
    </source>
</evidence>
<evidence type="ECO:0000256" key="8">
    <source>
        <dbReference type="ARBA" id="ARBA00064817"/>
    </source>
</evidence>
<dbReference type="PANTHER" id="PTHR11864">
    <property type="entry name" value="PRE-MRNA-PROCESSING PROTEIN PRP40"/>
    <property type="match status" value="1"/>
</dbReference>
<evidence type="ECO:0000256" key="2">
    <source>
        <dbReference type="ARBA" id="ARBA00022664"/>
    </source>
</evidence>
<evidence type="ECO:0008006" key="14">
    <source>
        <dbReference type="Google" id="ProtNLM"/>
    </source>
</evidence>
<gene>
    <name evidence="12" type="ORF">T459_28851</name>
</gene>
<dbReference type="GO" id="GO:0070063">
    <property type="term" value="F:RNA polymerase binding"/>
    <property type="evidence" value="ECO:0007669"/>
    <property type="project" value="UniProtKB-ARBA"/>
</dbReference>
<evidence type="ECO:0000256" key="6">
    <source>
        <dbReference type="ARBA" id="ARBA00056384"/>
    </source>
</evidence>
<name>A0A2G2YHY9_CAPAN</name>
<dbReference type="InterPro" id="IPR036517">
    <property type="entry name" value="FF_domain_sf"/>
</dbReference>
<dbReference type="PANTHER" id="PTHR11864:SF0">
    <property type="entry name" value="PRP40 PRE-MRNA PROCESSING FACTOR 40 HOMOLOG A (YEAST)"/>
    <property type="match status" value="1"/>
</dbReference>
<evidence type="ECO:0000259" key="11">
    <source>
        <dbReference type="PROSITE" id="PS51676"/>
    </source>
</evidence>
<dbReference type="AlphaFoldDB" id="A0A2G2YHY9"/>
<comment type="function">
    <text evidence="6">Binds the phosphorylated C-terminal domain (CTD) of the largest subunit of RNA polymerase II and functions as a scaffold for RNA processing machineries. May be involved in pre-mRNA splicing.</text>
</comment>
<reference evidence="12 13" key="1">
    <citation type="journal article" date="2014" name="Nat. Genet.">
        <title>Genome sequence of the hot pepper provides insights into the evolution of pungency in Capsicum species.</title>
        <authorList>
            <person name="Kim S."/>
            <person name="Park M."/>
            <person name="Yeom S.I."/>
            <person name="Kim Y.M."/>
            <person name="Lee J.M."/>
            <person name="Lee H.A."/>
            <person name="Seo E."/>
            <person name="Choi J."/>
            <person name="Cheong K."/>
            <person name="Kim K.T."/>
            <person name="Jung K."/>
            <person name="Lee G.W."/>
            <person name="Oh S.K."/>
            <person name="Bae C."/>
            <person name="Kim S.B."/>
            <person name="Lee H.Y."/>
            <person name="Kim S.Y."/>
            <person name="Kim M.S."/>
            <person name="Kang B.C."/>
            <person name="Jo Y.D."/>
            <person name="Yang H.B."/>
            <person name="Jeong H.J."/>
            <person name="Kang W.H."/>
            <person name="Kwon J.K."/>
            <person name="Shin C."/>
            <person name="Lim J.Y."/>
            <person name="Park J.H."/>
            <person name="Huh J.H."/>
            <person name="Kim J.S."/>
            <person name="Kim B.D."/>
            <person name="Cohen O."/>
            <person name="Paran I."/>
            <person name="Suh M.C."/>
            <person name="Lee S.B."/>
            <person name="Kim Y.K."/>
            <person name="Shin Y."/>
            <person name="Noh S.J."/>
            <person name="Park J."/>
            <person name="Seo Y.S."/>
            <person name="Kwon S.Y."/>
            <person name="Kim H.A."/>
            <person name="Park J.M."/>
            <person name="Kim H.J."/>
            <person name="Choi S.B."/>
            <person name="Bosland P.W."/>
            <person name="Reeves G."/>
            <person name="Jo S.H."/>
            <person name="Lee B.W."/>
            <person name="Cho H.T."/>
            <person name="Choi H.S."/>
            <person name="Lee M.S."/>
            <person name="Yu Y."/>
            <person name="Do Choi Y."/>
            <person name="Park B.S."/>
            <person name="van Deynze A."/>
            <person name="Ashrafi H."/>
            <person name="Hill T."/>
            <person name="Kim W.T."/>
            <person name="Pai H.S."/>
            <person name="Ahn H.K."/>
            <person name="Yeam I."/>
            <person name="Giovannoni J.J."/>
            <person name="Rose J.K."/>
            <person name="Sorensen I."/>
            <person name="Lee S.J."/>
            <person name="Kim R.W."/>
            <person name="Choi I.Y."/>
            <person name="Choi B.S."/>
            <person name="Lim J.S."/>
            <person name="Lee Y.H."/>
            <person name="Choi D."/>
        </authorList>
    </citation>
    <scope>NUCLEOTIDE SEQUENCE [LARGE SCALE GENOMIC DNA]</scope>
    <source>
        <strain evidence="13">cv. CM334</strain>
    </source>
</reference>
<keyword evidence="4" id="KW-0508">mRNA splicing</keyword>
<comment type="subcellular location">
    <subcellularLocation>
        <location evidence="1">Nucleus</location>
    </subcellularLocation>
</comment>
<evidence type="ECO:0000259" key="10">
    <source>
        <dbReference type="PROSITE" id="PS50020"/>
    </source>
</evidence>
<comment type="similarity">
    <text evidence="7">Belongs to the PRPF40 family.</text>
</comment>
<keyword evidence="5" id="KW-0539">Nucleus</keyword>
<dbReference type="InterPro" id="IPR002713">
    <property type="entry name" value="FF_domain"/>
</dbReference>
<dbReference type="Gene3D" id="1.10.10.440">
    <property type="entry name" value="FF domain"/>
    <property type="match status" value="2"/>
</dbReference>
<evidence type="ECO:0000256" key="7">
    <source>
        <dbReference type="ARBA" id="ARBA00061317"/>
    </source>
</evidence>
<dbReference type="Pfam" id="PF01846">
    <property type="entry name" value="FF"/>
    <property type="match status" value="2"/>
</dbReference>
<evidence type="ECO:0000256" key="3">
    <source>
        <dbReference type="ARBA" id="ARBA00022737"/>
    </source>
</evidence>
<accession>A0A2G2YHY9</accession>
<evidence type="ECO:0000256" key="4">
    <source>
        <dbReference type="ARBA" id="ARBA00023187"/>
    </source>
</evidence>
<dbReference type="GO" id="GO:0005685">
    <property type="term" value="C:U1 snRNP"/>
    <property type="evidence" value="ECO:0000318"/>
    <property type="project" value="GO_Central"/>
</dbReference>
<proteinExistence type="inferred from homology"/>
<dbReference type="InterPro" id="IPR039726">
    <property type="entry name" value="Prp40-like"/>
</dbReference>
<protein>
    <recommendedName>
        <fullName evidence="14">WW domain-containing protein</fullName>
    </recommendedName>
</protein>
<dbReference type="PROSITE" id="PS51676">
    <property type="entry name" value="FF"/>
    <property type="match status" value="1"/>
</dbReference>
<dbReference type="GO" id="GO:0071004">
    <property type="term" value="C:U2-type prespliceosome"/>
    <property type="evidence" value="ECO:0000318"/>
    <property type="project" value="GO_Central"/>
</dbReference>
<dbReference type="FunFam" id="1.10.10.440:FF:000013">
    <property type="entry name" value="pre-mRNA-processing protein 40A isoform X1"/>
    <property type="match status" value="1"/>
</dbReference>
<dbReference type="GO" id="GO:0003723">
    <property type="term" value="F:RNA binding"/>
    <property type="evidence" value="ECO:0000318"/>
    <property type="project" value="GO_Central"/>
</dbReference>
<evidence type="ECO:0000313" key="12">
    <source>
        <dbReference type="EMBL" id="PHT69364.1"/>
    </source>
</evidence>
<keyword evidence="13" id="KW-1185">Reference proteome</keyword>
<dbReference type="GO" id="GO:0000398">
    <property type="term" value="P:mRNA splicing, via spliceosome"/>
    <property type="evidence" value="ECO:0000318"/>
    <property type="project" value="GO_Central"/>
</dbReference>
<evidence type="ECO:0000256" key="1">
    <source>
        <dbReference type="ARBA" id="ARBA00004123"/>
    </source>
</evidence>
<dbReference type="CDD" id="cd00201">
    <property type="entry name" value="WW"/>
    <property type="match status" value="1"/>
</dbReference>
<reference evidence="12 13" key="2">
    <citation type="journal article" date="2017" name="Genome Biol.">
        <title>New reference genome sequences of hot pepper reveal the massive evolution of plant disease-resistance genes by retroduplication.</title>
        <authorList>
            <person name="Kim S."/>
            <person name="Park J."/>
            <person name="Yeom S.I."/>
            <person name="Kim Y.M."/>
            <person name="Seo E."/>
            <person name="Kim K.T."/>
            <person name="Kim M.S."/>
            <person name="Lee J.M."/>
            <person name="Cheong K."/>
            <person name="Shin H.S."/>
            <person name="Kim S.B."/>
            <person name="Han K."/>
            <person name="Lee J."/>
            <person name="Park M."/>
            <person name="Lee H.A."/>
            <person name="Lee H.Y."/>
            <person name="Lee Y."/>
            <person name="Oh S."/>
            <person name="Lee J.H."/>
            <person name="Choi E."/>
            <person name="Choi E."/>
            <person name="Lee S.E."/>
            <person name="Jeon J."/>
            <person name="Kim H."/>
            <person name="Choi G."/>
            <person name="Song H."/>
            <person name="Lee J."/>
            <person name="Lee S.C."/>
            <person name="Kwon J.K."/>
            <person name="Lee H.Y."/>
            <person name="Koo N."/>
            <person name="Hong Y."/>
            <person name="Kim R.W."/>
            <person name="Kang W.H."/>
            <person name="Huh J.H."/>
            <person name="Kang B.C."/>
            <person name="Yang T.J."/>
            <person name="Lee Y.H."/>
            <person name="Bennetzen J.L."/>
            <person name="Choi D."/>
        </authorList>
    </citation>
    <scope>NUCLEOTIDE SEQUENCE [LARGE SCALE GENOMIC DNA]</scope>
    <source>
        <strain evidence="13">cv. CM334</strain>
    </source>
</reference>
<feature type="region of interest" description="Disordered" evidence="9">
    <location>
        <begin position="327"/>
        <end position="351"/>
    </location>
</feature>
<dbReference type="Proteomes" id="UP000222542">
    <property type="component" value="Unassembled WGS sequence"/>
</dbReference>
<dbReference type="EMBL" id="AYRZ02000011">
    <property type="protein sequence ID" value="PHT69364.1"/>
    <property type="molecule type" value="Genomic_DNA"/>
</dbReference>
<dbReference type="SUPFAM" id="SSF81698">
    <property type="entry name" value="FF domain"/>
    <property type="match status" value="2"/>
</dbReference>
<dbReference type="InterPro" id="IPR036020">
    <property type="entry name" value="WW_dom_sf"/>
</dbReference>
<dbReference type="STRING" id="4072.A0A2G2YHY9"/>
<dbReference type="SMART" id="SM00441">
    <property type="entry name" value="FF"/>
    <property type="match status" value="2"/>
</dbReference>
<dbReference type="GO" id="GO:0045292">
    <property type="term" value="P:mRNA cis splicing, via spliceosome"/>
    <property type="evidence" value="ECO:0007669"/>
    <property type="project" value="InterPro"/>
</dbReference>
<comment type="caution">
    <text evidence="12">The sequence shown here is derived from an EMBL/GenBank/DDBJ whole genome shotgun (WGS) entry which is preliminary data.</text>
</comment>
<keyword evidence="3" id="KW-0677">Repeat</keyword>
<dbReference type="InterPro" id="IPR001202">
    <property type="entry name" value="WW_dom"/>
</dbReference>
<evidence type="ECO:0000313" key="13">
    <source>
        <dbReference type="Proteomes" id="UP000222542"/>
    </source>
</evidence>
<keyword evidence="2" id="KW-0507">mRNA processing</keyword>
<comment type="subunit">
    <text evidence="8">Interacts (via the WW domains) with the phosphorylated C-terminal domain of NRPB1 (via CTD domain).</text>
</comment>
<dbReference type="PROSITE" id="PS50020">
    <property type="entry name" value="WW_DOMAIN_2"/>
    <property type="match status" value="1"/>
</dbReference>
<feature type="domain" description="FF" evidence="11">
    <location>
        <begin position="203"/>
        <end position="298"/>
    </location>
</feature>
<dbReference type="Gramene" id="PHT69364">
    <property type="protein sequence ID" value="PHT69364"/>
    <property type="gene ID" value="T459_28851"/>
</dbReference>